<dbReference type="GO" id="GO:0006310">
    <property type="term" value="P:DNA recombination"/>
    <property type="evidence" value="ECO:0007669"/>
    <property type="project" value="UniProtKB-UniRule"/>
</dbReference>
<evidence type="ECO:0000313" key="7">
    <source>
        <dbReference type="EMBL" id="KTC99668.1"/>
    </source>
</evidence>
<dbReference type="AlphaFoldDB" id="A0A0W0TVL7"/>
<dbReference type="RefSeq" id="WP_028387394.1">
    <property type="nucleotide sequence ID" value="NZ_CAAAHN010000007.1"/>
</dbReference>
<accession>A0A0W0TVL7</accession>
<dbReference type="PATRIC" id="fig|45065.4.peg.1246"/>
<dbReference type="Gene3D" id="2.40.50.140">
    <property type="entry name" value="Nucleic acid-binding proteins"/>
    <property type="match status" value="1"/>
</dbReference>
<dbReference type="EMBL" id="LNYC01000044">
    <property type="protein sequence ID" value="KTC99668.1"/>
    <property type="molecule type" value="Genomic_DNA"/>
</dbReference>
<comment type="function">
    <text evidence="1 6">Involved in DNA repair and RecF pathway recombination.</text>
</comment>
<dbReference type="GO" id="GO:0043590">
    <property type="term" value="C:bacterial nucleoid"/>
    <property type="evidence" value="ECO:0007669"/>
    <property type="project" value="TreeGrafter"/>
</dbReference>
<dbReference type="HAMAP" id="MF_00201">
    <property type="entry name" value="RecO"/>
    <property type="match status" value="1"/>
</dbReference>
<comment type="caution">
    <text evidence="7">The sequence shown here is derived from an EMBL/GenBank/DDBJ whole genome shotgun (WGS) entry which is preliminary data.</text>
</comment>
<keyword evidence="4 6" id="KW-0233">DNA recombination</keyword>
<protein>
    <recommendedName>
        <fullName evidence="3 6">DNA repair protein RecO</fullName>
    </recommendedName>
    <alternativeName>
        <fullName evidence="5 6">Recombination protein O</fullName>
    </alternativeName>
</protein>
<name>A0A0W0TVL7_9GAMM</name>
<gene>
    <name evidence="6 7" type="primary">recO</name>
    <name evidence="7" type="ORF">Lgee_1160</name>
</gene>
<dbReference type="STRING" id="45065.Lgee_1160"/>
<evidence type="ECO:0000256" key="4">
    <source>
        <dbReference type="ARBA" id="ARBA00023172"/>
    </source>
</evidence>
<dbReference type="Proteomes" id="UP000054785">
    <property type="component" value="Unassembled WGS sequence"/>
</dbReference>
<dbReference type="Gene3D" id="1.20.1440.120">
    <property type="entry name" value="Recombination protein O, C-terminal domain"/>
    <property type="match status" value="1"/>
</dbReference>
<dbReference type="InterPro" id="IPR042242">
    <property type="entry name" value="RecO_C"/>
</dbReference>
<evidence type="ECO:0000256" key="6">
    <source>
        <dbReference type="HAMAP-Rule" id="MF_00201"/>
    </source>
</evidence>
<dbReference type="SUPFAM" id="SSF57863">
    <property type="entry name" value="ArfGap/RecO-like zinc finger"/>
    <property type="match status" value="1"/>
</dbReference>
<dbReference type="InterPro" id="IPR037278">
    <property type="entry name" value="ARFGAP/RecO"/>
</dbReference>
<evidence type="ECO:0000256" key="3">
    <source>
        <dbReference type="ARBA" id="ARBA00021310"/>
    </source>
</evidence>
<dbReference type="GO" id="GO:0006302">
    <property type="term" value="P:double-strand break repair"/>
    <property type="evidence" value="ECO:0007669"/>
    <property type="project" value="TreeGrafter"/>
</dbReference>
<dbReference type="InterPro" id="IPR003717">
    <property type="entry name" value="RecO"/>
</dbReference>
<dbReference type="PANTHER" id="PTHR33991">
    <property type="entry name" value="DNA REPAIR PROTEIN RECO"/>
    <property type="match status" value="1"/>
</dbReference>
<proteinExistence type="inferred from homology"/>
<evidence type="ECO:0000313" key="8">
    <source>
        <dbReference type="Proteomes" id="UP000054785"/>
    </source>
</evidence>
<evidence type="ECO:0000256" key="2">
    <source>
        <dbReference type="ARBA" id="ARBA00007452"/>
    </source>
</evidence>
<keyword evidence="6" id="KW-0227">DNA damage</keyword>
<dbReference type="SUPFAM" id="SSF50249">
    <property type="entry name" value="Nucleic acid-binding proteins"/>
    <property type="match status" value="1"/>
</dbReference>
<keyword evidence="6" id="KW-0234">DNA repair</keyword>
<comment type="similarity">
    <text evidence="2 6">Belongs to the RecO family.</text>
</comment>
<evidence type="ECO:0000256" key="5">
    <source>
        <dbReference type="ARBA" id="ARBA00033409"/>
    </source>
</evidence>
<dbReference type="OrthoDB" id="9804792at2"/>
<reference evidence="7 8" key="1">
    <citation type="submission" date="2015-11" db="EMBL/GenBank/DDBJ databases">
        <title>Genomic analysis of 38 Legionella species identifies large and diverse effector repertoires.</title>
        <authorList>
            <person name="Burstein D."/>
            <person name="Amaro F."/>
            <person name="Zusman T."/>
            <person name="Lifshitz Z."/>
            <person name="Cohen O."/>
            <person name="Gilbert J.A."/>
            <person name="Pupko T."/>
            <person name="Shuman H.A."/>
            <person name="Segal G."/>
        </authorList>
    </citation>
    <scope>NUCLEOTIDE SEQUENCE [LARGE SCALE GENOMIC DNA]</scope>
    <source>
        <strain evidence="7 8">ATCC 49504</strain>
    </source>
</reference>
<dbReference type="Pfam" id="PF02565">
    <property type="entry name" value="RecO_C"/>
    <property type="match status" value="1"/>
</dbReference>
<organism evidence="7 8">
    <name type="scientific">Legionella geestiana</name>
    <dbReference type="NCBI Taxonomy" id="45065"/>
    <lineage>
        <taxon>Bacteria</taxon>
        <taxon>Pseudomonadati</taxon>
        <taxon>Pseudomonadota</taxon>
        <taxon>Gammaproteobacteria</taxon>
        <taxon>Legionellales</taxon>
        <taxon>Legionellaceae</taxon>
        <taxon>Legionella</taxon>
    </lineage>
</organism>
<evidence type="ECO:0000256" key="1">
    <source>
        <dbReference type="ARBA" id="ARBA00003065"/>
    </source>
</evidence>
<dbReference type="PANTHER" id="PTHR33991:SF1">
    <property type="entry name" value="DNA REPAIR PROTEIN RECO"/>
    <property type="match status" value="1"/>
</dbReference>
<keyword evidence="8" id="KW-1185">Reference proteome</keyword>
<sequence length="234" mass="26450">MDRNHSDAWVLHLEWRGETSAEVHFFTREWGVLVARVRNARKHRALLQPFIPLWLHTTVSRERRFVNALEACAPPIQLSGEALFSGLYLNELISLCFRANEAQEGLFSHFARALEELANVENRAGLEVLLREFEWTLLLACGYAPSLDREAESGLPVRADGFYGLRPGVGLVACDTGISGAHIQAMREGNLSDIHVRRSAKRLMQEALKHALGGRPIRTRELFAGLRNNRNHHD</sequence>
<dbReference type="InterPro" id="IPR012340">
    <property type="entry name" value="NA-bd_OB-fold"/>
</dbReference>